<feature type="binding site" evidence="11">
    <location>
        <position position="159"/>
    </location>
    <ligand>
        <name>Mg(2+)</name>
        <dbReference type="ChEBI" id="CHEBI:18420"/>
    </ligand>
</feature>
<evidence type="ECO:0000313" key="12">
    <source>
        <dbReference type="EMBL" id="HIZ79794.1"/>
    </source>
</evidence>
<dbReference type="AlphaFoldDB" id="A0A9D2K7E7"/>
<reference evidence="12" key="2">
    <citation type="submission" date="2021-04" db="EMBL/GenBank/DDBJ databases">
        <authorList>
            <person name="Gilroy R."/>
        </authorList>
    </citation>
    <scope>NUCLEOTIDE SEQUENCE</scope>
    <source>
        <strain evidence="12">ChiBcec1-1093</strain>
    </source>
</reference>
<evidence type="ECO:0000256" key="1">
    <source>
        <dbReference type="ARBA" id="ARBA00011955"/>
    </source>
</evidence>
<keyword evidence="6 10" id="KW-0274">FAD</keyword>
<proteinExistence type="inferred from homology"/>
<reference evidence="12" key="1">
    <citation type="journal article" date="2021" name="PeerJ">
        <title>Extensive microbial diversity within the chicken gut microbiome revealed by metagenomics and culture.</title>
        <authorList>
            <person name="Gilroy R."/>
            <person name="Ravi A."/>
            <person name="Getino M."/>
            <person name="Pursley I."/>
            <person name="Horton D.L."/>
            <person name="Alikhan N.F."/>
            <person name="Baker D."/>
            <person name="Gharbi K."/>
            <person name="Hall N."/>
            <person name="Watson M."/>
            <person name="Adriaenssens E.M."/>
            <person name="Foster-Nyarko E."/>
            <person name="Jarju S."/>
            <person name="Secka A."/>
            <person name="Antonio M."/>
            <person name="Oren A."/>
            <person name="Chaudhuri R.R."/>
            <person name="La Ragione R."/>
            <person name="Hildebrand F."/>
            <person name="Pallen M.J."/>
        </authorList>
    </citation>
    <scope>NUCLEOTIDE SEQUENCE</scope>
    <source>
        <strain evidence="12">ChiBcec1-1093</strain>
    </source>
</reference>
<evidence type="ECO:0000256" key="6">
    <source>
        <dbReference type="ARBA" id="ARBA00022827"/>
    </source>
</evidence>
<gene>
    <name evidence="12" type="ORF">IAA17_08415</name>
</gene>
<dbReference type="GO" id="GO:0016740">
    <property type="term" value="F:transferase activity"/>
    <property type="evidence" value="ECO:0007669"/>
    <property type="project" value="UniProtKB-UniRule"/>
</dbReference>
<evidence type="ECO:0000256" key="7">
    <source>
        <dbReference type="ARBA" id="ARBA00022842"/>
    </source>
</evidence>
<accession>A0A9D2K7E7</accession>
<evidence type="ECO:0000256" key="8">
    <source>
        <dbReference type="ARBA" id="ARBA00031306"/>
    </source>
</evidence>
<dbReference type="PANTHER" id="PTHR30040:SF2">
    <property type="entry name" value="FAD:PROTEIN FMN TRANSFERASE"/>
    <property type="match status" value="1"/>
</dbReference>
<keyword evidence="5 10" id="KW-0479">Metal-binding</keyword>
<dbReference type="Gene3D" id="3.10.520.10">
    <property type="entry name" value="ApbE-like domains"/>
    <property type="match status" value="1"/>
</dbReference>
<evidence type="ECO:0000256" key="4">
    <source>
        <dbReference type="ARBA" id="ARBA00022679"/>
    </source>
</evidence>
<dbReference type="Proteomes" id="UP000824101">
    <property type="component" value="Unassembled WGS sequence"/>
</dbReference>
<dbReference type="GO" id="GO:0046872">
    <property type="term" value="F:metal ion binding"/>
    <property type="evidence" value="ECO:0007669"/>
    <property type="project" value="UniProtKB-UniRule"/>
</dbReference>
<feature type="binding site" evidence="11">
    <location>
        <position position="276"/>
    </location>
    <ligand>
        <name>Mg(2+)</name>
        <dbReference type="ChEBI" id="CHEBI:18420"/>
    </ligand>
</feature>
<organism evidence="12 13">
    <name type="scientific">Candidatus Lachnoclostridium stercorigallinarum</name>
    <dbReference type="NCBI Taxonomy" id="2838634"/>
    <lineage>
        <taxon>Bacteria</taxon>
        <taxon>Bacillati</taxon>
        <taxon>Bacillota</taxon>
        <taxon>Clostridia</taxon>
        <taxon>Lachnospirales</taxon>
        <taxon>Lachnospiraceae</taxon>
    </lineage>
</organism>
<keyword evidence="3 10" id="KW-0285">Flavoprotein</keyword>
<protein>
    <recommendedName>
        <fullName evidence="2 10">FAD:protein FMN transferase</fullName>
        <ecNumber evidence="1 10">2.7.1.180</ecNumber>
    </recommendedName>
    <alternativeName>
        <fullName evidence="8 10">Flavin transferase</fullName>
    </alternativeName>
</protein>
<dbReference type="InterPro" id="IPR024932">
    <property type="entry name" value="ApbE"/>
</dbReference>
<evidence type="ECO:0000256" key="5">
    <source>
        <dbReference type="ARBA" id="ARBA00022723"/>
    </source>
</evidence>
<evidence type="ECO:0000256" key="11">
    <source>
        <dbReference type="PIRSR" id="PIRSR006268-2"/>
    </source>
</evidence>
<evidence type="ECO:0000256" key="3">
    <source>
        <dbReference type="ARBA" id="ARBA00022630"/>
    </source>
</evidence>
<feature type="binding site" evidence="11">
    <location>
        <position position="272"/>
    </location>
    <ligand>
        <name>Mg(2+)</name>
        <dbReference type="ChEBI" id="CHEBI:18420"/>
    </ligand>
</feature>
<dbReference type="InterPro" id="IPR003374">
    <property type="entry name" value="ApbE-like_sf"/>
</dbReference>
<comment type="cofactor">
    <cofactor evidence="11">
        <name>Mg(2+)</name>
        <dbReference type="ChEBI" id="CHEBI:18420"/>
    </cofactor>
    <cofactor evidence="11">
        <name>Mn(2+)</name>
        <dbReference type="ChEBI" id="CHEBI:29035"/>
    </cofactor>
    <text evidence="11">Magnesium. Can also use manganese.</text>
</comment>
<sequence>MTAVLLSGCRQTQTEPVTRSGFLLNTFVTVTLYDSEDEAILDGCMELCREYEGLLSRTVETSEIYQINHRAPGTREMEVSEDTAEVISRGLYYSQLSGGAFDITIEPVSSLWDFTAEDPQVPAQELIDENLPRVGYEKISVDGSKVLFSDDDTAIDLGAIAKGYIADRMKEYLLDQGVESAIINLGGNVLCVGANGENPFRIGIQRPYASHNETVGVVEVEDMSVVSSGVYERHFEKDGVNYHHILDPKTGYPYQNGLTAVTILSEESVDGDGLSTTCFSLGLEKGMELINSLDEVWAVFITDDGELHYSDGMEQWLQES</sequence>
<evidence type="ECO:0000256" key="9">
    <source>
        <dbReference type="ARBA" id="ARBA00048540"/>
    </source>
</evidence>
<dbReference type="EMBL" id="DXBC01000131">
    <property type="protein sequence ID" value="HIZ79794.1"/>
    <property type="molecule type" value="Genomic_DNA"/>
</dbReference>
<keyword evidence="4 10" id="KW-0808">Transferase</keyword>
<keyword evidence="7 10" id="KW-0460">Magnesium</keyword>
<dbReference type="Pfam" id="PF02424">
    <property type="entry name" value="ApbE"/>
    <property type="match status" value="1"/>
</dbReference>
<evidence type="ECO:0000256" key="2">
    <source>
        <dbReference type="ARBA" id="ARBA00016337"/>
    </source>
</evidence>
<comment type="catalytic activity">
    <reaction evidence="9 10">
        <text>L-threonyl-[protein] + FAD = FMN-L-threonyl-[protein] + AMP + H(+)</text>
        <dbReference type="Rhea" id="RHEA:36847"/>
        <dbReference type="Rhea" id="RHEA-COMP:11060"/>
        <dbReference type="Rhea" id="RHEA-COMP:11061"/>
        <dbReference type="ChEBI" id="CHEBI:15378"/>
        <dbReference type="ChEBI" id="CHEBI:30013"/>
        <dbReference type="ChEBI" id="CHEBI:57692"/>
        <dbReference type="ChEBI" id="CHEBI:74257"/>
        <dbReference type="ChEBI" id="CHEBI:456215"/>
        <dbReference type="EC" id="2.7.1.180"/>
    </reaction>
</comment>
<evidence type="ECO:0000256" key="10">
    <source>
        <dbReference type="PIRNR" id="PIRNR006268"/>
    </source>
</evidence>
<comment type="similarity">
    <text evidence="10">Belongs to the ApbE family.</text>
</comment>
<dbReference type="PIRSF" id="PIRSF006268">
    <property type="entry name" value="ApbE"/>
    <property type="match status" value="1"/>
</dbReference>
<evidence type="ECO:0000313" key="13">
    <source>
        <dbReference type="Proteomes" id="UP000824101"/>
    </source>
</evidence>
<comment type="caution">
    <text evidence="12">The sequence shown here is derived from an EMBL/GenBank/DDBJ whole genome shotgun (WGS) entry which is preliminary data.</text>
</comment>
<dbReference type="PANTHER" id="PTHR30040">
    <property type="entry name" value="THIAMINE BIOSYNTHESIS LIPOPROTEIN APBE"/>
    <property type="match status" value="1"/>
</dbReference>
<dbReference type="EC" id="2.7.1.180" evidence="1 10"/>
<dbReference type="SUPFAM" id="SSF143631">
    <property type="entry name" value="ApbE-like"/>
    <property type="match status" value="1"/>
</dbReference>
<name>A0A9D2K7E7_9FIRM</name>